<organism evidence="2 3">
    <name type="scientific">Carya illinoinensis</name>
    <name type="common">Pecan</name>
    <dbReference type="NCBI Taxonomy" id="32201"/>
    <lineage>
        <taxon>Eukaryota</taxon>
        <taxon>Viridiplantae</taxon>
        <taxon>Streptophyta</taxon>
        <taxon>Embryophyta</taxon>
        <taxon>Tracheophyta</taxon>
        <taxon>Spermatophyta</taxon>
        <taxon>Magnoliopsida</taxon>
        <taxon>eudicotyledons</taxon>
        <taxon>Gunneridae</taxon>
        <taxon>Pentapetalae</taxon>
        <taxon>rosids</taxon>
        <taxon>fabids</taxon>
        <taxon>Fagales</taxon>
        <taxon>Juglandaceae</taxon>
        <taxon>Carya</taxon>
    </lineage>
</organism>
<feature type="region of interest" description="Disordered" evidence="1">
    <location>
        <begin position="1"/>
        <end position="32"/>
    </location>
</feature>
<evidence type="ECO:0000313" key="3">
    <source>
        <dbReference type="Proteomes" id="UP000811246"/>
    </source>
</evidence>
<sequence length="261" mass="29438">MLQMRFKEHAKCQKVSTPAPSKSSTSSSEEEHVLDLRKLGKPSIPSLPPVPTSIGVTIDCFIFVEGEIAYRSTFCKRPVLGEQEVSINDFPSDEFQLIYQIFTERGWEKLTHGSSTPCVEVVREFYFNIAHFNLDEHSLTSTVQGTQIDASPAILRELFELLEVSISRHTEITLERAYFMYALATRVSIDLPKHIIDIIHRSHVEKEKNLPFGSLITKLGMKAKVPLQANEPIMKIPGSISALTVVKFEVVLTKKRPPTNE</sequence>
<comment type="caution">
    <text evidence="2">The sequence shown here is derived from an EMBL/GenBank/DDBJ whole genome shotgun (WGS) entry which is preliminary data.</text>
</comment>
<dbReference type="AlphaFoldDB" id="A0A922FTG6"/>
<dbReference type="Proteomes" id="UP000811246">
    <property type="component" value="Chromosome 2"/>
</dbReference>
<accession>A0A922FTG6</accession>
<feature type="compositionally biased region" description="Basic and acidic residues" evidence="1">
    <location>
        <begin position="1"/>
        <end position="11"/>
    </location>
</feature>
<evidence type="ECO:0000256" key="1">
    <source>
        <dbReference type="SAM" id="MobiDB-lite"/>
    </source>
</evidence>
<feature type="compositionally biased region" description="Low complexity" evidence="1">
    <location>
        <begin position="16"/>
        <end position="27"/>
    </location>
</feature>
<name>A0A922FTG6_CARIL</name>
<dbReference type="EMBL" id="CM031826">
    <property type="protein sequence ID" value="KAG6725741.1"/>
    <property type="molecule type" value="Genomic_DNA"/>
</dbReference>
<reference evidence="2" key="1">
    <citation type="submission" date="2021-01" db="EMBL/GenBank/DDBJ databases">
        <authorList>
            <person name="Lovell J.T."/>
            <person name="Bentley N."/>
            <person name="Bhattarai G."/>
            <person name="Jenkins J.W."/>
            <person name="Sreedasyam A."/>
            <person name="Alarcon Y."/>
            <person name="Bock C."/>
            <person name="Boston L."/>
            <person name="Carlson J."/>
            <person name="Cervantes K."/>
            <person name="Clermont K."/>
            <person name="Krom N."/>
            <person name="Kubenka K."/>
            <person name="Mamidi S."/>
            <person name="Mattison C."/>
            <person name="Monteros M."/>
            <person name="Pisani C."/>
            <person name="Plott C."/>
            <person name="Rajasekar S."/>
            <person name="Rhein H.S."/>
            <person name="Rohla C."/>
            <person name="Song M."/>
            <person name="Hilaire R.S."/>
            <person name="Shu S."/>
            <person name="Wells L."/>
            <person name="Wang X."/>
            <person name="Webber J."/>
            <person name="Heerema R.J."/>
            <person name="Klein P."/>
            <person name="Conner P."/>
            <person name="Grauke L."/>
            <person name="Grimwood J."/>
            <person name="Schmutz J."/>
            <person name="Randall J.J."/>
        </authorList>
    </citation>
    <scope>NUCLEOTIDE SEQUENCE</scope>
    <source>
        <tissue evidence="2">Leaf</tissue>
    </source>
</reference>
<evidence type="ECO:0000313" key="2">
    <source>
        <dbReference type="EMBL" id="KAG6725741.1"/>
    </source>
</evidence>
<protein>
    <submittedName>
        <fullName evidence="2">Uncharacterized protein</fullName>
    </submittedName>
</protein>
<gene>
    <name evidence="2" type="ORF">I3842_02G046100</name>
</gene>
<proteinExistence type="predicted"/>